<feature type="region of interest" description="Disordered" evidence="1">
    <location>
        <begin position="1"/>
        <end position="98"/>
    </location>
</feature>
<dbReference type="NCBIfam" id="NF041121">
    <property type="entry name" value="SAV_2336_NTERM"/>
    <property type="match status" value="1"/>
</dbReference>
<feature type="compositionally biased region" description="Pro residues" evidence="1">
    <location>
        <begin position="67"/>
        <end position="78"/>
    </location>
</feature>
<feature type="region of interest" description="Disordered" evidence="1">
    <location>
        <begin position="549"/>
        <end position="657"/>
    </location>
</feature>
<dbReference type="RefSeq" id="WP_184576528.1">
    <property type="nucleotide sequence ID" value="NZ_JACHJT010000001.1"/>
</dbReference>
<dbReference type="InterPro" id="IPR053137">
    <property type="entry name" value="NLR-like"/>
</dbReference>
<protein>
    <submittedName>
        <fullName evidence="3">Tetratricopeptide (TPR) repeat protein</fullName>
    </submittedName>
</protein>
<accession>A0A7W7RFC1</accession>
<dbReference type="PANTHER" id="PTHR46082:SF6">
    <property type="entry name" value="AAA+ ATPASE DOMAIN-CONTAINING PROTEIN-RELATED"/>
    <property type="match status" value="1"/>
</dbReference>
<proteinExistence type="predicted"/>
<dbReference type="NCBIfam" id="NF040586">
    <property type="entry name" value="FxSxx_TPR"/>
    <property type="match status" value="1"/>
</dbReference>
<gene>
    <name evidence="3" type="ORF">F4561_001798</name>
</gene>
<dbReference type="PANTHER" id="PTHR46082">
    <property type="entry name" value="ATP/GTP-BINDING PROTEIN-RELATED"/>
    <property type="match status" value="1"/>
</dbReference>
<dbReference type="InterPro" id="IPR027417">
    <property type="entry name" value="P-loop_NTPase"/>
</dbReference>
<feature type="domain" description="DUF7779" evidence="2">
    <location>
        <begin position="907"/>
        <end position="994"/>
    </location>
</feature>
<feature type="compositionally biased region" description="Basic and acidic residues" evidence="1">
    <location>
        <begin position="553"/>
        <end position="571"/>
    </location>
</feature>
<dbReference type="Pfam" id="PF25000">
    <property type="entry name" value="DUF7779"/>
    <property type="match status" value="1"/>
</dbReference>
<dbReference type="Gene3D" id="1.25.40.10">
    <property type="entry name" value="Tetratricopeptide repeat domain"/>
    <property type="match status" value="2"/>
</dbReference>
<keyword evidence="4" id="KW-1185">Reference proteome</keyword>
<feature type="compositionally biased region" description="Low complexity" evidence="1">
    <location>
        <begin position="26"/>
        <end position="37"/>
    </location>
</feature>
<dbReference type="SUPFAM" id="SSF52540">
    <property type="entry name" value="P-loop containing nucleoside triphosphate hydrolases"/>
    <property type="match status" value="1"/>
</dbReference>
<feature type="compositionally biased region" description="Pro residues" evidence="1">
    <location>
        <begin position="38"/>
        <end position="50"/>
    </location>
</feature>
<dbReference type="InterPro" id="IPR011990">
    <property type="entry name" value="TPR-like_helical_dom_sf"/>
</dbReference>
<dbReference type="Gene3D" id="3.40.50.300">
    <property type="entry name" value="P-loop containing nucleotide triphosphate hydrolases"/>
    <property type="match status" value="1"/>
</dbReference>
<evidence type="ECO:0000256" key="1">
    <source>
        <dbReference type="SAM" id="MobiDB-lite"/>
    </source>
</evidence>
<dbReference type="InterPro" id="IPR047738">
    <property type="entry name" value="SAV_2336-like_N"/>
</dbReference>
<comment type="caution">
    <text evidence="3">The sequence shown here is derived from an EMBL/GenBank/DDBJ whole genome shotgun (WGS) entry which is preliminary data.</text>
</comment>
<feature type="compositionally biased region" description="Low complexity" evidence="1">
    <location>
        <begin position="56"/>
        <end position="66"/>
    </location>
</feature>
<dbReference type="EMBL" id="JACHJT010000001">
    <property type="protein sequence ID" value="MBB4930978.1"/>
    <property type="molecule type" value="Genomic_DNA"/>
</dbReference>
<sequence>MGDALWLAAHRARTNESAPPPPPAEPHAAPGETAAPPSARPPEPELPPPDPEPEPESASRPHSPGHGPAPTPPLPDPWAAPHSSPGVAGAVIADPVGRPVGDRQALTRAVGLFRRYRESGAKRLDEEATAESFAARALAGPRPERGLRTPVIPELAPRYEPADDLVLLIDDSLAMQLQQPVVTALSELLAPLGVFRRVRTCYFDSDKVLADDIELRASTGHALDPHRLCGGNGHEIVLVLTDGIGDGWHTGAVEAWLAYWGRSAAVGVGQVLDRARWPRTGMRSRRVNLDIAEPPGERLAPNAAYRVRPHDSGLSSPDDAPAEDAVAVPLIPMEAPDVGRWARFVSRRQSGAAFPTTALLAEPAPRFPDGWTAGGLPEPLPGDANGEAVPRSPADLVAGFRAGAPPSAFHLAVCLAAVPLTMPTIRAVQERFAPESRPADLTEVLCSGLVRRRDEEPSLDRDDRVPFDFQPGVRELLLATGGRRHEIRGLVETVAERYRASIPWFGDVERLLLGEGPGFSLPEVDAASAPFADAVHAALRALPGPVREAAAGWRRDPEHNSQRLSPDERPDIPPAPETGGGPAAVSHAGSDRTTPKDSDMPAGDSPATGSFERTHVDQTPASTPDDGNEPDGYPRDSGGPPPRGPQLRPAVWGQIPPRNVNFVGREDLLRKLAERLRQEPSTAVLPEAASHTLQGMGGVGKTQLALEYAWRHRSDYELVWWLPAETPAQVQQALIELAAKLGIGTGGDPASTVRSVLDALRSGYPYSDWLLVYDNAGDPASIRPFIPSAGPGQVMITSRSSEWRTVGGNLLHIDTFERGESTELLLQRGPESLTTQDADQIAEKLGDLPLAVAQTAVWLYETMMPPAEWLELFDEKAHELLSNVSPSPEYPWSVAATMDMTLDRLRETNRGALRLLQVCAFLAPQPIPRRLFNGARNVEAPDELLEILADPAIKLSRTLRTVDRYALVKMDHRNETFQLHRLVQETLKLPLSAEEHREFRHCAHQLLANLDPGDPFSTLDWPRYVELLPHVWATELWECRSDWARQLVIGEMHFLALWGGYSEGEELGTRAITDWRERLGPEHVQTLRAEMRYVQLLRTLGSFQEALDRNRELLDTLTQARGAEDEETLESHINLAWDLRNIGRFQEAVETSTEAFQRYERVFGRDDVLTLHAAHVHAIGLRLTGRFTEAMEIDRYNFERRIDILGPEHSLTQGSKYSYALGLMESGRYWEAMGDMEEQHEMDNRLAATDAPSRLAVMLGLSAVKRRTGRLPEAVALSEEAYRLFRARLGSDHHRTVMAAASHSVSLRAAGQHEAALELSADARERHRDIYGAHHPLYADASVNHAVILRLLGRVEQARSVDEEALSVHVDALGPDHPSTIANAVNLASDLFALGDATAALEMDTDTHERARRELGENHPLTLAVHRNRIFDRRTVEQEPLEAERTEVEARYRAVFGADHPATRAAVRDIRANCDLFLNAM</sequence>
<name>A0A7W7RFC1_9ACTN</name>
<evidence type="ECO:0000313" key="3">
    <source>
        <dbReference type="EMBL" id="MBB4930978.1"/>
    </source>
</evidence>
<feature type="compositionally biased region" description="Basic and acidic residues" evidence="1">
    <location>
        <begin position="589"/>
        <end position="599"/>
    </location>
</feature>
<reference evidence="3 4" key="1">
    <citation type="submission" date="2020-08" db="EMBL/GenBank/DDBJ databases">
        <title>Sequencing the genomes of 1000 actinobacteria strains.</title>
        <authorList>
            <person name="Klenk H.-P."/>
        </authorList>
    </citation>
    <scope>NUCLEOTIDE SEQUENCE [LARGE SCALE GENOMIC DNA]</scope>
    <source>
        <strain evidence="3 4">DSM 102030</strain>
    </source>
</reference>
<dbReference type="SUPFAM" id="SSF48452">
    <property type="entry name" value="TPR-like"/>
    <property type="match status" value="2"/>
</dbReference>
<organism evidence="3 4">
    <name type="scientific">Lipingzhangella halophila</name>
    <dbReference type="NCBI Taxonomy" id="1783352"/>
    <lineage>
        <taxon>Bacteria</taxon>
        <taxon>Bacillati</taxon>
        <taxon>Actinomycetota</taxon>
        <taxon>Actinomycetes</taxon>
        <taxon>Streptosporangiales</taxon>
        <taxon>Nocardiopsidaceae</taxon>
        <taxon>Lipingzhangella</taxon>
    </lineage>
</organism>
<dbReference type="Pfam" id="PF13424">
    <property type="entry name" value="TPR_12"/>
    <property type="match status" value="3"/>
</dbReference>
<dbReference type="InterPro" id="IPR056681">
    <property type="entry name" value="DUF7779"/>
</dbReference>
<evidence type="ECO:0000259" key="2">
    <source>
        <dbReference type="Pfam" id="PF25000"/>
    </source>
</evidence>
<dbReference type="Proteomes" id="UP000523007">
    <property type="component" value="Unassembled WGS sequence"/>
</dbReference>
<evidence type="ECO:0000313" key="4">
    <source>
        <dbReference type="Proteomes" id="UP000523007"/>
    </source>
</evidence>